<dbReference type="PANTHER" id="PTHR11709:SF394">
    <property type="entry name" value="FI03373P-RELATED"/>
    <property type="match status" value="1"/>
</dbReference>
<evidence type="ECO:0000313" key="9">
    <source>
        <dbReference type="Proteomes" id="UP000613177"/>
    </source>
</evidence>
<evidence type="ECO:0000259" key="5">
    <source>
        <dbReference type="Pfam" id="PF00394"/>
    </source>
</evidence>
<dbReference type="InterPro" id="IPR011707">
    <property type="entry name" value="Cu-oxidase-like_N"/>
</dbReference>
<evidence type="ECO:0000256" key="4">
    <source>
        <dbReference type="ARBA" id="ARBA00023008"/>
    </source>
</evidence>
<evidence type="ECO:0008006" key="10">
    <source>
        <dbReference type="Google" id="ProtNLM"/>
    </source>
</evidence>
<evidence type="ECO:0000259" key="7">
    <source>
        <dbReference type="Pfam" id="PF07732"/>
    </source>
</evidence>
<evidence type="ECO:0000313" key="8">
    <source>
        <dbReference type="EMBL" id="KAG2229049.1"/>
    </source>
</evidence>
<evidence type="ECO:0000256" key="2">
    <source>
        <dbReference type="ARBA" id="ARBA00022723"/>
    </source>
</evidence>
<sequence length="625" mass="71519">MINNQVPGDPIYVYKGERVQVRVRNNILPDRPVYGGVGMQVSVHFHGIRQISSVDSDGVPFLTQRPLQPGESFLHEFNVPDQTGTFFYHAHVGLQEMSVFGAMVVYESEASDPTAIVAKDKLADGPFTYDDERIIALSEWWHTDRGQFEAYYLGLNFTRIFEADSFLINGQGIYDSGIDLDSYCKGYAIIPVQQDKVYRLRIIGAMTFRTVGFAIAGHKMTVIEVDGDYIKPYNVDFLEVSAGQRFSVLITTNNTVDDYGINLVRRWSDNLPSATNGHAILQYQKKTSELVPWSFDDETDLPAGTRILSRANLQPTFPLNDTVHWFWNNLEPYFGKDPIVERQSNRTIKLRGSQAIQNGMTRWYINYISFMEGLENVILYDVLNKTRPLPQISDRNPITGYDKTLGTYTLDHLEIVDIVIQTTHLEEEPCHSHPWHTHGHSHWEIAYGNGEYTEERDGRIRNVPNPIYKDLTLVYPGESEKLYASPDQKEIGCGWSKIRILADNPGIWAMHCHNSPHMYMGMMLAFEESPQLIIDESDDVKDFQYIQKRISKGNNTIKTYAKFLKMVLKSTTNAFAYKIPAHVINCYIERADIFTTSTSTEMDYLAKIWTEIFDLLFANQNVNVK</sequence>
<dbReference type="InterPro" id="IPR033138">
    <property type="entry name" value="Cu_oxidase_CS"/>
</dbReference>
<comment type="caution">
    <text evidence="8">The sequence shown here is derived from an EMBL/GenBank/DDBJ whole genome shotgun (WGS) entry which is preliminary data.</text>
</comment>
<dbReference type="Gene3D" id="2.60.40.420">
    <property type="entry name" value="Cupredoxins - blue copper proteins"/>
    <property type="match status" value="3"/>
</dbReference>
<protein>
    <recommendedName>
        <fullName evidence="10">L-ascorbate oxidase</fullName>
    </recommendedName>
</protein>
<proteinExistence type="inferred from homology"/>
<dbReference type="PROSITE" id="PS00080">
    <property type="entry name" value="MULTICOPPER_OXIDASE2"/>
    <property type="match status" value="1"/>
</dbReference>
<dbReference type="InterPro" id="IPR045087">
    <property type="entry name" value="Cu-oxidase_fam"/>
</dbReference>
<dbReference type="CDD" id="cd04205">
    <property type="entry name" value="CuRO_2_LCC_like"/>
    <property type="match status" value="1"/>
</dbReference>
<feature type="domain" description="Plastocyanin-like" evidence="7">
    <location>
        <begin position="1"/>
        <end position="108"/>
    </location>
</feature>
<dbReference type="PANTHER" id="PTHR11709">
    <property type="entry name" value="MULTI-COPPER OXIDASE"/>
    <property type="match status" value="1"/>
</dbReference>
<evidence type="ECO:0000259" key="6">
    <source>
        <dbReference type="Pfam" id="PF07731"/>
    </source>
</evidence>
<dbReference type="Pfam" id="PF00394">
    <property type="entry name" value="Cu-oxidase"/>
    <property type="match status" value="1"/>
</dbReference>
<dbReference type="Pfam" id="PF07732">
    <property type="entry name" value="Cu-oxidase_3"/>
    <property type="match status" value="1"/>
</dbReference>
<name>A0A8H7SEV4_9FUNG</name>
<dbReference type="PROSITE" id="PS00079">
    <property type="entry name" value="MULTICOPPER_OXIDASE1"/>
    <property type="match status" value="1"/>
</dbReference>
<dbReference type="AlphaFoldDB" id="A0A8H7SEV4"/>
<evidence type="ECO:0000256" key="1">
    <source>
        <dbReference type="ARBA" id="ARBA00010609"/>
    </source>
</evidence>
<reference evidence="8" key="1">
    <citation type="submission" date="2021-01" db="EMBL/GenBank/DDBJ databases">
        <title>Metabolic potential, ecology and presence of endohyphal bacteria is reflected in genomic diversity of Mucoromycotina.</title>
        <authorList>
            <person name="Muszewska A."/>
            <person name="Okrasinska A."/>
            <person name="Steczkiewicz K."/>
            <person name="Drgas O."/>
            <person name="Orlowska M."/>
            <person name="Perlinska-Lenart U."/>
            <person name="Aleksandrzak-Piekarczyk T."/>
            <person name="Szatraj K."/>
            <person name="Zielenkiewicz U."/>
            <person name="Pilsyk S."/>
            <person name="Malc E."/>
            <person name="Mieczkowski P."/>
            <person name="Kruszewska J.S."/>
            <person name="Biernat P."/>
            <person name="Pawlowska J."/>
        </authorList>
    </citation>
    <scope>NUCLEOTIDE SEQUENCE</scope>
    <source>
        <strain evidence="8">WA0000018081</strain>
    </source>
</reference>
<dbReference type="EMBL" id="JAEPRE010000317">
    <property type="protein sequence ID" value="KAG2229049.1"/>
    <property type="molecule type" value="Genomic_DNA"/>
</dbReference>
<keyword evidence="4" id="KW-0186">Copper</keyword>
<accession>A0A8H7SEV4</accession>
<feature type="domain" description="Plastocyanin-like" evidence="6">
    <location>
        <begin position="381"/>
        <end position="531"/>
    </location>
</feature>
<keyword evidence="2" id="KW-0479">Metal-binding</keyword>
<dbReference type="SUPFAM" id="SSF49503">
    <property type="entry name" value="Cupredoxins"/>
    <property type="match status" value="3"/>
</dbReference>
<keyword evidence="9" id="KW-1185">Reference proteome</keyword>
<dbReference type="GO" id="GO:0005507">
    <property type="term" value="F:copper ion binding"/>
    <property type="evidence" value="ECO:0007669"/>
    <property type="project" value="InterPro"/>
</dbReference>
<dbReference type="InterPro" id="IPR008972">
    <property type="entry name" value="Cupredoxin"/>
</dbReference>
<dbReference type="GO" id="GO:0016491">
    <property type="term" value="F:oxidoreductase activity"/>
    <property type="evidence" value="ECO:0007669"/>
    <property type="project" value="UniProtKB-KW"/>
</dbReference>
<dbReference type="Pfam" id="PF07731">
    <property type="entry name" value="Cu-oxidase_2"/>
    <property type="match status" value="1"/>
</dbReference>
<dbReference type="InterPro" id="IPR001117">
    <property type="entry name" value="Cu-oxidase_2nd"/>
</dbReference>
<feature type="domain" description="Plastocyanin-like" evidence="5">
    <location>
        <begin position="132"/>
        <end position="285"/>
    </location>
</feature>
<comment type="similarity">
    <text evidence="1">Belongs to the multicopper oxidase family.</text>
</comment>
<dbReference type="CDD" id="cd04206">
    <property type="entry name" value="CuRO_1_LCC_like"/>
    <property type="match status" value="1"/>
</dbReference>
<organism evidence="8 9">
    <name type="scientific">Thamnidium elegans</name>
    <dbReference type="NCBI Taxonomy" id="101142"/>
    <lineage>
        <taxon>Eukaryota</taxon>
        <taxon>Fungi</taxon>
        <taxon>Fungi incertae sedis</taxon>
        <taxon>Mucoromycota</taxon>
        <taxon>Mucoromycotina</taxon>
        <taxon>Mucoromycetes</taxon>
        <taxon>Mucorales</taxon>
        <taxon>Mucorineae</taxon>
        <taxon>Mucoraceae</taxon>
        <taxon>Thamnidium</taxon>
    </lineage>
</organism>
<keyword evidence="3" id="KW-0560">Oxidoreductase</keyword>
<gene>
    <name evidence="8" type="ORF">INT48_002730</name>
</gene>
<evidence type="ECO:0000256" key="3">
    <source>
        <dbReference type="ARBA" id="ARBA00023002"/>
    </source>
</evidence>
<dbReference type="InterPro" id="IPR011706">
    <property type="entry name" value="Cu-oxidase_C"/>
</dbReference>
<dbReference type="FunFam" id="2.60.40.420:FF:000045">
    <property type="entry name" value="Laccase 2"/>
    <property type="match status" value="1"/>
</dbReference>
<dbReference type="InterPro" id="IPR002355">
    <property type="entry name" value="Cu_oxidase_Cu_BS"/>
</dbReference>
<dbReference type="Proteomes" id="UP000613177">
    <property type="component" value="Unassembled WGS sequence"/>
</dbReference>